<protein>
    <submittedName>
        <fullName evidence="2">Uncharacterized protein</fullName>
    </submittedName>
</protein>
<evidence type="ECO:0000313" key="2">
    <source>
        <dbReference type="EMBL" id="RIB12496.1"/>
    </source>
</evidence>
<feature type="region of interest" description="Disordered" evidence="1">
    <location>
        <begin position="19"/>
        <end position="39"/>
    </location>
</feature>
<reference evidence="2 3" key="1">
    <citation type="submission" date="2018-06" db="EMBL/GenBank/DDBJ databases">
        <title>Comparative genomics reveals the genomic features of Rhizophagus irregularis, R. cerebriforme, R. diaphanum and Gigaspora rosea, and their symbiotic lifestyle signature.</title>
        <authorList>
            <person name="Morin E."/>
            <person name="San Clemente H."/>
            <person name="Chen E.C.H."/>
            <person name="De La Providencia I."/>
            <person name="Hainaut M."/>
            <person name="Kuo A."/>
            <person name="Kohler A."/>
            <person name="Murat C."/>
            <person name="Tang N."/>
            <person name="Roy S."/>
            <person name="Loubradou J."/>
            <person name="Henrissat B."/>
            <person name="Grigoriev I.V."/>
            <person name="Corradi N."/>
            <person name="Roux C."/>
            <person name="Martin F.M."/>
        </authorList>
    </citation>
    <scope>NUCLEOTIDE SEQUENCE [LARGE SCALE GENOMIC DNA]</scope>
    <source>
        <strain evidence="2 3">DAOM 194757</strain>
    </source>
</reference>
<accession>A0A397UZ56</accession>
<sequence>MTSDETELNEEINLIDLNEPNRMNEEKSESICEGDSETHDNVKEEIIKDADGKNVDLLDELVAVEHMNRIDDVVVDSVVENRIFGCYQNPVEDGSGNSGFGYIVGV</sequence>
<comment type="caution">
    <text evidence="2">The sequence shown here is derived from an EMBL/GenBank/DDBJ whole genome shotgun (WGS) entry which is preliminary data.</text>
</comment>
<evidence type="ECO:0000256" key="1">
    <source>
        <dbReference type="SAM" id="MobiDB-lite"/>
    </source>
</evidence>
<dbReference type="EMBL" id="QKWP01001018">
    <property type="protein sequence ID" value="RIB12496.1"/>
    <property type="molecule type" value="Genomic_DNA"/>
</dbReference>
<dbReference type="Proteomes" id="UP000266673">
    <property type="component" value="Unassembled WGS sequence"/>
</dbReference>
<feature type="compositionally biased region" description="Basic and acidic residues" evidence="1">
    <location>
        <begin position="22"/>
        <end position="39"/>
    </location>
</feature>
<evidence type="ECO:0000313" key="3">
    <source>
        <dbReference type="Proteomes" id="UP000266673"/>
    </source>
</evidence>
<name>A0A397UZ56_9GLOM</name>
<dbReference type="AlphaFoldDB" id="A0A397UZ56"/>
<keyword evidence="3" id="KW-1185">Reference proteome</keyword>
<gene>
    <name evidence="2" type="ORF">C2G38_2200495</name>
</gene>
<proteinExistence type="predicted"/>
<organism evidence="2 3">
    <name type="scientific">Gigaspora rosea</name>
    <dbReference type="NCBI Taxonomy" id="44941"/>
    <lineage>
        <taxon>Eukaryota</taxon>
        <taxon>Fungi</taxon>
        <taxon>Fungi incertae sedis</taxon>
        <taxon>Mucoromycota</taxon>
        <taxon>Glomeromycotina</taxon>
        <taxon>Glomeromycetes</taxon>
        <taxon>Diversisporales</taxon>
        <taxon>Gigasporaceae</taxon>
        <taxon>Gigaspora</taxon>
    </lineage>
</organism>